<dbReference type="SUPFAM" id="SSF103647">
    <property type="entry name" value="TSP type-3 repeat"/>
    <property type="match status" value="1"/>
</dbReference>
<name>A0A075FKE8_9EURY</name>
<sequence>MRAVSVPTSLYETSRKRRSALLFSALLLLSSYAALEFGAWEARASTDADGDGLTYGLEFYINTQPQDWDSDNDGLPDGWEWQYGLDPLSATGDNGSTGDPDGDAFTNLNEYQYGIPTGWDSSSTPSVLDNGVWWNGTVPTRNWDEESAMQIIQGTGSDGADEDPMGNICNDQMDNDKDGLVDTFDNDGDGDADCSSDDDDGDGLIDEDPDGWDTDGDGMPDAWEVANNLDPTSNSNMDGPYGDPDGDGLGNLWEYVNPAWGTRNGSTNPPTQYFRPGPFNMTGTESPCNPVLGLGPGGCVIFTAEVDGITQTDPNNNDTDGDGLNDSYEAFVLLTDPTAVDTDGDGIWDGVEVNGSYGDPPQASDPRNNNTDGDQFDDGEEDVNGNGIVDPGETDPTRIEDAGDMDNDGIDNWEENMTCTLWNVSDTDGGGINDGDELTLAHSTDPCVSTEDVVKQIMGWDSANSILTLNTTTGLDPNPVDWRQQGAAMAYYVSSNGSLTGFRYESIISDTLRNVDTDRPSDADTVVFLNFSWCWNATAGAINEPHCDDDYFDTDGDGLADWEEGLGTWGYLSLPNMSDTDGDGVDDLNEILNETDPSIACHNLLDSDGDGLNNYFENTTGCPLIYGLGGNGTIDTYYTMWNVTDTDNGGVADGQEYLDGTNPQNNSADDLNPIDTDGDGIPDTIEQQIGTDWRDPDTDGGGVPDGQECAQEYWDLGCLDAEGNPWDPTDDIDENMLYFVAENTSAGVDPDLRHYWRWHTYDYYTGVSWGVNTTLVGYTQMLFDWSTTQGVADSSFWQGNDSLGWTIQYDEDGILGPGDELIAPYNAVNFTSWMDNNAGMNFSNFTRDILIDQSTVDTLYVTAPQVFFSPQITANSTSFSGSSYAYDLPQVFLDKNSFYVSAVTNSVINESGAFTAWDKVLAIQDYLINGNATTNFTLNYDGSGMVDGLDEDSDIAHWILNSTQEGSCDEFTTVFSVMLRLAGIPTRKVTGFAGGTWTGKSFEVYGKDFTRWVEVHLETNQNQGGLDMGWIPFEACPPMAELEVVDLDWGPTWVERNLSTGDIWLNGTLQFADNETAAENVTMYLYLVRSNDTGDVPGSAALSEHLVDNGTTDANGSFSLNGTPENVINPGFGSLVIHVFEKGYVGSQGITFTWRLNISDDANLSIGEPPPPDEPMLGAGVETLVTGDMSWASTPYNDPSALDSLQVILNYTTASDGPISLIADVGAGGYYEFSLGINESEPLGLINASLNFYGWHEEDLNNASTPSYHLRPATVPFMFNITPAPNLTVTLEGDGANNSILEVDSQIYLNGTVLSRGPNSEALNGTLILKMRRANTNSPFTTLTSWYLNDSNWTSSPGEFSVSWLFSAVRVPLPAGEVQVKLEFDSEGLFANDQVTFSDEYGIRSYVNFAYTLQPLPRGNLAVVEVVLTDHTNTSLADFLGTYILELNGTEEWNITDPSEPRLDVAFTPPWETFAGDYSWVLNFSGSTWLQPAEAVDVVRIQGRANATVQLGLEWTPRGATNWVAGFANDIFHDIPILGNNSSVVVQLLVPSTLPPAPDGSPAPPVIHRLASGWIDNATGGYNLSFEMPSGVGSGVYDLRAVLDFNQNAPSGGVFFKVQDDAVYAAGIQTEFVVDAAPSALIVVAGSTMIVNATITDVEDNSLLQGVLANIYFDWGGPSEAIMENQTTGTDGVAAFSPVIPADTAPGYYTILVHAPDDKSDNLTVADAGRWLGNDSMVNLTVQVSSFVEIDSIPVEVTAGQAFAISGRVIDAVDANRTVNGPMAVEVFFLADSSETLVQSATTTSNGSFAISVPTDPLGDGVASGLKTVVVSVINGSTPFYLTGTGNASILVRGVTQFVDKSPIINTVADRGSSINFGARLVESSDNDRQIGNATIGAKFHDTWLPVIQTNGVGVVNFSFAIPHSHPLGLIAITLFFNGSSTLHSTITTITTITVRSPTILTVDPITDNPAAGDSFSVNGTLTSSNGSGITDRDGNSLALSLTFSIDGQSNTFTVPHGHAHFTPNGSWHVEIRLDLTFPRGTHDLMATYTPNVNYYGASSGNSTFDSRGYSLLTIIDPQDLDPDSRTIRGDVISVNVSLIDNAGQPIVAEPVDILIDGVFTSRSSTDINGSMNALIDVNANRPPGPMTITADFGGISGTTGLLGDESWTRVIILAPTELEITSITGSAIAGESVTFSGTLLDEHGQFLIHGGNPRGGIIHLEIDGATVGPVYSTQSNASTGEWSITYDLPLDADYGLHTVTVRFLGGFTWVDPMGQGDSLNPEYYLPSSYMTTFNATQTSQVVLTTPPGEVDRNELLLIEGMLTDGSGRVLPNRNLEVSMNGEFLTGLSVGENGTFSLYIPVPPDMELGPRIVLITYQGEEFVLGSNSSTIFTVYGPVEISVVQPQAVAVGDPLMLSGTVRDNLPGGWLANHSLQIFVDGILVGITSSDENGEWSYLWTVSDFLEVGNHTLTIRAPEQGYHRVGSIETILIIAYHTGMTLQVDSPVVTRGGSWNFTGRLFDEDTSGRPGLEGRELTVRIDGEVADTVTTSIDGTFSYTHDLGYAIARGPHNIAFAFLGETYYLPVQYNVTVYVRADIEIEVFSNNLDIIRGDPFAKIRLQGRILEIGGESNVMSNMTISLHWDDLILPLSGNPWDDDGTEHFGLATNAIHSMPPGPLTLTVRVEPDGSRYLNGATVEVEVEILISVAYRFNPESLFVAEDQRLLSGSINVTALDTGQVVPDFPISAYLVNGSCVNKDSPHFAVVGLTDQNGLFTYQFESFTGLPSFHNQTFWGGLRVCFATDSEFVDPINKTWPPMFRDGLDVEYEQQSGKAFGFSTILLAALLTLALLIGAAMLMRRRKQAAIDELAGVFSYTAELLAAGDEVREAIFNCYESLCQILMRRGFLRRDFETVREFELAIRNALPISEQALIALDRIFEEARYSSHVLGEPHRQNAQMALSTVLQEIDELQEVPERDSYVVDDGIR</sequence>
<keyword evidence="2" id="KW-0472">Membrane</keyword>
<evidence type="ECO:0000256" key="2">
    <source>
        <dbReference type="SAM" id="Phobius"/>
    </source>
</evidence>
<protein>
    <submittedName>
        <fullName evidence="4">AAA ATPase</fullName>
    </submittedName>
</protein>
<dbReference type="Gene3D" id="3.10.620.30">
    <property type="match status" value="1"/>
</dbReference>
<dbReference type="SMART" id="SM00460">
    <property type="entry name" value="TGc"/>
    <property type="match status" value="1"/>
</dbReference>
<dbReference type="PANTHER" id="PTHR42736:SF1">
    <property type="entry name" value="PROTEIN-GLUTAMINE GAMMA-GLUTAMYLTRANSFERASE"/>
    <property type="match status" value="1"/>
</dbReference>
<dbReference type="InterPro" id="IPR038765">
    <property type="entry name" value="Papain-like_cys_pep_sf"/>
</dbReference>
<dbReference type="InterPro" id="IPR025403">
    <property type="entry name" value="TgpA-like_C"/>
</dbReference>
<accession>A0A075FKE8</accession>
<feature type="transmembrane region" description="Helical" evidence="2">
    <location>
        <begin position="2832"/>
        <end position="2855"/>
    </location>
</feature>
<reference evidence="4" key="1">
    <citation type="journal article" date="2014" name="Genome Biol. Evol.">
        <title>Pangenome evidence for extensive interdomain horizontal transfer affecting lineage core and shell genes in uncultured planktonic thaumarchaeota and euryarchaeota.</title>
        <authorList>
            <person name="Deschamps P."/>
            <person name="Zivanovic Y."/>
            <person name="Moreira D."/>
            <person name="Rodriguez-Valera F."/>
            <person name="Lopez-Garcia P."/>
        </authorList>
    </citation>
    <scope>NUCLEOTIDE SEQUENCE</scope>
</reference>
<dbReference type="InterPro" id="IPR052901">
    <property type="entry name" value="Bact_TGase-like"/>
</dbReference>
<dbReference type="GO" id="GO:0005509">
    <property type="term" value="F:calcium ion binding"/>
    <property type="evidence" value="ECO:0007669"/>
    <property type="project" value="InterPro"/>
</dbReference>
<evidence type="ECO:0000256" key="1">
    <source>
        <dbReference type="SAM" id="MobiDB-lite"/>
    </source>
</evidence>
<feature type="compositionally biased region" description="Acidic residues" evidence="1">
    <location>
        <begin position="374"/>
        <end position="383"/>
    </location>
</feature>
<evidence type="ECO:0000313" key="4">
    <source>
        <dbReference type="EMBL" id="AIE91864.1"/>
    </source>
</evidence>
<feature type="domain" description="Transglutaminase-like" evidence="3">
    <location>
        <begin position="960"/>
        <end position="1037"/>
    </location>
</feature>
<dbReference type="Pfam" id="PF01841">
    <property type="entry name" value="Transglut_core"/>
    <property type="match status" value="1"/>
</dbReference>
<keyword evidence="2" id="KW-0812">Transmembrane</keyword>
<keyword evidence="2" id="KW-1133">Transmembrane helix</keyword>
<dbReference type="SUPFAM" id="SSF54001">
    <property type="entry name" value="Cysteine proteinases"/>
    <property type="match status" value="1"/>
</dbReference>
<dbReference type="Pfam" id="PF13559">
    <property type="entry name" value="DUF4129"/>
    <property type="match status" value="1"/>
</dbReference>
<dbReference type="PANTHER" id="PTHR42736">
    <property type="entry name" value="PROTEIN-GLUTAMINE GAMMA-GLUTAMYLTRANSFERASE"/>
    <property type="match status" value="1"/>
</dbReference>
<proteinExistence type="predicted"/>
<organism evidence="4">
    <name type="scientific">uncultured marine group II/III euryarchaeote AD1000_17_B01</name>
    <dbReference type="NCBI Taxonomy" id="1457731"/>
    <lineage>
        <taxon>Archaea</taxon>
        <taxon>Methanobacteriati</taxon>
        <taxon>Methanobacteriota</taxon>
        <taxon>environmental samples</taxon>
    </lineage>
</organism>
<feature type="region of interest" description="Disordered" evidence="1">
    <location>
        <begin position="172"/>
        <end position="219"/>
    </location>
</feature>
<dbReference type="InterPro" id="IPR002931">
    <property type="entry name" value="Transglutaminase-like"/>
</dbReference>
<feature type="region of interest" description="Disordered" evidence="1">
    <location>
        <begin position="341"/>
        <end position="403"/>
    </location>
</feature>
<feature type="compositionally biased region" description="Acidic residues" evidence="1">
    <location>
        <begin position="184"/>
        <end position="218"/>
    </location>
</feature>
<dbReference type="EMBL" id="KF900351">
    <property type="protein sequence ID" value="AIE91864.1"/>
    <property type="molecule type" value="Genomic_DNA"/>
</dbReference>
<evidence type="ECO:0000259" key="3">
    <source>
        <dbReference type="SMART" id="SM00460"/>
    </source>
</evidence>
<dbReference type="InterPro" id="IPR028974">
    <property type="entry name" value="TSP_type-3_rpt"/>
</dbReference>